<evidence type="ECO:0000313" key="2">
    <source>
        <dbReference type="Proteomes" id="UP000297555"/>
    </source>
</evidence>
<evidence type="ECO:0000313" key="1">
    <source>
        <dbReference type="EMBL" id="TFH81783.1"/>
    </source>
</evidence>
<comment type="caution">
    <text evidence="1">The sequence shown here is derived from an EMBL/GenBank/DDBJ whole genome shotgun (WGS) entry which is preliminary data.</text>
</comment>
<dbReference type="Pfam" id="PF11275">
    <property type="entry name" value="DUF3077"/>
    <property type="match status" value="1"/>
</dbReference>
<organism evidence="1 2">
    <name type="scientific">Pseudomonas kribbensis</name>
    <dbReference type="NCBI Taxonomy" id="1628086"/>
    <lineage>
        <taxon>Bacteria</taxon>
        <taxon>Pseudomonadati</taxon>
        <taxon>Pseudomonadota</taxon>
        <taxon>Gammaproteobacteria</taxon>
        <taxon>Pseudomonadales</taxon>
        <taxon>Pseudomonadaceae</taxon>
        <taxon>Pseudomonas</taxon>
    </lineage>
</organism>
<dbReference type="AlphaFoldDB" id="A0A4Y8VN85"/>
<name>A0A4Y8VN85_9PSED</name>
<dbReference type="Proteomes" id="UP000297555">
    <property type="component" value="Unassembled WGS sequence"/>
</dbReference>
<reference evidence="1 2" key="1">
    <citation type="submission" date="2019-03" db="EMBL/GenBank/DDBJ databases">
        <title>Draft genome sequence of humic substances-degrading Pseudomonas kribbensis CHA-19 from forest soil.</title>
        <authorList>
            <person name="Kim D."/>
        </authorList>
    </citation>
    <scope>NUCLEOTIDE SEQUENCE [LARGE SCALE GENOMIC DNA]</scope>
    <source>
        <strain evidence="1 2">CHA-19</strain>
    </source>
</reference>
<dbReference type="InterPro" id="IPR021427">
    <property type="entry name" value="DUF3077"/>
</dbReference>
<dbReference type="RefSeq" id="WP_134826107.1">
    <property type="nucleotide sequence ID" value="NZ_SPDQ01000011.1"/>
</dbReference>
<dbReference type="EMBL" id="SPDQ01000011">
    <property type="protein sequence ID" value="TFH81783.1"/>
    <property type="molecule type" value="Genomic_DNA"/>
</dbReference>
<accession>A0A4Y8VN85</accession>
<sequence>MKQNTASQGKLNAGALKVSLTVESSFVSCNVERQELFAVRPGIPTVDALNQASCILYNVRESLCEAGMQEITISPAQAWLLHMAVESAKAVIDSVGEGLEKFA</sequence>
<protein>
    <submittedName>
        <fullName evidence="1">DUF3077 domain-containing protein</fullName>
    </submittedName>
</protein>
<proteinExistence type="predicted"/>
<gene>
    <name evidence="1" type="ORF">E4J90_09390</name>
</gene>
<dbReference type="OrthoDB" id="6895868at2"/>